<evidence type="ECO:0000313" key="3">
    <source>
        <dbReference type="EMBL" id="THH09636.1"/>
    </source>
</evidence>
<feature type="region of interest" description="Disordered" evidence="1">
    <location>
        <begin position="205"/>
        <end position="226"/>
    </location>
</feature>
<dbReference type="InterPro" id="IPR000182">
    <property type="entry name" value="GNAT_dom"/>
</dbReference>
<feature type="domain" description="N-acetyltransferase" evidence="2">
    <location>
        <begin position="128"/>
        <end position="198"/>
    </location>
</feature>
<dbReference type="Proteomes" id="UP000308199">
    <property type="component" value="Unassembled WGS sequence"/>
</dbReference>
<dbReference type="InterPro" id="IPR016181">
    <property type="entry name" value="Acyl_CoA_acyltransferase"/>
</dbReference>
<dbReference type="PANTHER" id="PTHR42791">
    <property type="entry name" value="GNAT FAMILY ACETYLTRANSFERASE"/>
    <property type="match status" value="1"/>
</dbReference>
<dbReference type="PROSITE" id="PS51186">
    <property type="entry name" value="GNAT"/>
    <property type="match status" value="1"/>
</dbReference>
<dbReference type="PANTHER" id="PTHR42791:SF17">
    <property type="entry name" value="ACETYLTRANSFERASE, GNAT FAMILY FAMILY (AFU_ORTHOLOGUE AFUA_8G05690)"/>
    <property type="match status" value="1"/>
</dbReference>
<dbReference type="SUPFAM" id="SSF55729">
    <property type="entry name" value="Acyl-CoA N-acyltransferases (Nat)"/>
    <property type="match status" value="1"/>
</dbReference>
<dbReference type="GO" id="GO:0016747">
    <property type="term" value="F:acyltransferase activity, transferring groups other than amino-acyl groups"/>
    <property type="evidence" value="ECO:0007669"/>
    <property type="project" value="InterPro"/>
</dbReference>
<evidence type="ECO:0000256" key="1">
    <source>
        <dbReference type="SAM" id="MobiDB-lite"/>
    </source>
</evidence>
<proteinExistence type="predicted"/>
<comment type="caution">
    <text evidence="3">The sequence shown here is derived from an EMBL/GenBank/DDBJ whole genome shotgun (WGS) entry which is preliminary data.</text>
</comment>
<evidence type="ECO:0000313" key="4">
    <source>
        <dbReference type="Proteomes" id="UP000308199"/>
    </source>
</evidence>
<feature type="non-terminal residue" evidence="3">
    <location>
        <position position="1"/>
    </location>
</feature>
<sequence>PLARAGVRPQLWPDFAATVRSRARKLRAGSLYYTAFVLDEDGKRRVAGMIALERPRAATKAARGKRTWKERALHDYVYPAVDAVQDRLSGGPNGNGLDVGFMTLAFGAMKALRDEFASEREFYIIPVLFVHPQFQRRGVGSALLKHCIAIVDAERMSMYVEASDAGAPLYSSFGFNTMRMLRIEYHDEVVLIPAMMRDAVDAGELPSFNDTTKEEDENSVGDGAER</sequence>
<organism evidence="3 4">
    <name type="scientific">Phellinidium pouzarii</name>
    <dbReference type="NCBI Taxonomy" id="167371"/>
    <lineage>
        <taxon>Eukaryota</taxon>
        <taxon>Fungi</taxon>
        <taxon>Dikarya</taxon>
        <taxon>Basidiomycota</taxon>
        <taxon>Agaricomycotina</taxon>
        <taxon>Agaricomycetes</taxon>
        <taxon>Hymenochaetales</taxon>
        <taxon>Hymenochaetaceae</taxon>
        <taxon>Phellinidium</taxon>
    </lineage>
</organism>
<accession>A0A4S4LCV2</accession>
<dbReference type="Pfam" id="PF13508">
    <property type="entry name" value="Acetyltransf_7"/>
    <property type="match status" value="1"/>
</dbReference>
<protein>
    <recommendedName>
        <fullName evidence="2">N-acetyltransferase domain-containing protein</fullName>
    </recommendedName>
</protein>
<gene>
    <name evidence="3" type="ORF">EW145_g1859</name>
</gene>
<dbReference type="CDD" id="cd04301">
    <property type="entry name" value="NAT_SF"/>
    <property type="match status" value="1"/>
</dbReference>
<keyword evidence="4" id="KW-1185">Reference proteome</keyword>
<dbReference type="OrthoDB" id="2744543at2759"/>
<evidence type="ECO:0000259" key="2">
    <source>
        <dbReference type="PROSITE" id="PS51186"/>
    </source>
</evidence>
<name>A0A4S4LCV2_9AGAM</name>
<dbReference type="AlphaFoldDB" id="A0A4S4LCV2"/>
<dbReference type="InterPro" id="IPR052523">
    <property type="entry name" value="Trichothecene_AcTrans"/>
</dbReference>
<dbReference type="Gene3D" id="3.40.630.30">
    <property type="match status" value="1"/>
</dbReference>
<reference evidence="3 4" key="1">
    <citation type="submission" date="2019-02" db="EMBL/GenBank/DDBJ databases">
        <title>Genome sequencing of the rare red list fungi Phellinidium pouzarii.</title>
        <authorList>
            <person name="Buettner E."/>
            <person name="Kellner H."/>
        </authorList>
    </citation>
    <scope>NUCLEOTIDE SEQUENCE [LARGE SCALE GENOMIC DNA]</scope>
    <source>
        <strain evidence="3 4">DSM 108285</strain>
    </source>
</reference>
<dbReference type="EMBL" id="SGPK01000057">
    <property type="protein sequence ID" value="THH09636.1"/>
    <property type="molecule type" value="Genomic_DNA"/>
</dbReference>